<evidence type="ECO:0000259" key="4">
    <source>
        <dbReference type="PROSITE" id="PS50111"/>
    </source>
</evidence>
<gene>
    <name evidence="5" type="ORF">LL038_17150</name>
</gene>
<evidence type="ECO:0000256" key="2">
    <source>
        <dbReference type="PROSITE-ProRule" id="PRU00284"/>
    </source>
</evidence>
<dbReference type="PANTHER" id="PTHR32089">
    <property type="entry name" value="METHYL-ACCEPTING CHEMOTAXIS PROTEIN MCPB"/>
    <property type="match status" value="1"/>
</dbReference>
<organism evidence="5 6">
    <name type="scientific">Clostridium estertheticum</name>
    <dbReference type="NCBI Taxonomy" id="238834"/>
    <lineage>
        <taxon>Bacteria</taxon>
        <taxon>Bacillati</taxon>
        <taxon>Bacillota</taxon>
        <taxon>Clostridia</taxon>
        <taxon>Eubacteriales</taxon>
        <taxon>Clostridiaceae</taxon>
        <taxon>Clostridium</taxon>
    </lineage>
</organism>
<keyword evidence="3" id="KW-0175">Coiled coil</keyword>
<evidence type="ECO:0000313" key="6">
    <source>
        <dbReference type="Proteomes" id="UP001164733"/>
    </source>
</evidence>
<dbReference type="Pfam" id="PF00015">
    <property type="entry name" value="MCPsignal"/>
    <property type="match status" value="1"/>
</dbReference>
<dbReference type="EMBL" id="CP086239">
    <property type="protein sequence ID" value="WAG59355.1"/>
    <property type="molecule type" value="Genomic_DNA"/>
</dbReference>
<sequence length="283" mass="30287">MFSNDKSESEFIMDFLVRLAPTLQKLIPLDCIIGIADTKKFLCSIPGEKMKLPVDTTGTEISEDVPIAKAIKSGKPERMIVPKEVLGISFQATSIPVLDSQGKVIGGIGLGIGLGNREILSNTANLVASITKQTSFTIDDLATSAGQLETQQYHLLGLANEITKQISETEKIIEIIRGVAHTSNMLGLNASIEAARAGEQGKGFSVVAGEIRKMAKNSSTAIKDVENILNNIKEKIHVINEKINETSSIGHHHAAVTGELSKTMEELSESANKLKLASSIVIG</sequence>
<dbReference type="PANTHER" id="PTHR32089:SF112">
    <property type="entry name" value="LYSOZYME-LIKE PROTEIN-RELATED"/>
    <property type="match status" value="1"/>
</dbReference>
<dbReference type="InterPro" id="IPR004089">
    <property type="entry name" value="MCPsignal_dom"/>
</dbReference>
<dbReference type="PROSITE" id="PS50111">
    <property type="entry name" value="CHEMOTAXIS_TRANSDUC_2"/>
    <property type="match status" value="1"/>
</dbReference>
<dbReference type="GO" id="GO:0007165">
    <property type="term" value="P:signal transduction"/>
    <property type="evidence" value="ECO:0007669"/>
    <property type="project" value="UniProtKB-KW"/>
</dbReference>
<reference evidence="5" key="1">
    <citation type="submission" date="2021-11" db="EMBL/GenBank/DDBJ databases">
        <title>Clostridia strains as spoilage organisms.</title>
        <authorList>
            <person name="Wambui J."/>
            <person name="Stevens M.J.A."/>
            <person name="Stephan R."/>
        </authorList>
    </citation>
    <scope>NUCLEOTIDE SEQUENCE</scope>
    <source>
        <strain evidence="5">CF009</strain>
    </source>
</reference>
<evidence type="ECO:0000256" key="1">
    <source>
        <dbReference type="ARBA" id="ARBA00023224"/>
    </source>
</evidence>
<dbReference type="RefSeq" id="WP_216125012.1">
    <property type="nucleotide sequence ID" value="NZ_CP086239.1"/>
</dbReference>
<feature type="coiled-coil region" evidence="3">
    <location>
        <begin position="215"/>
        <end position="242"/>
    </location>
</feature>
<proteinExistence type="predicted"/>
<name>A0AA47EFY1_9CLOT</name>
<dbReference type="SMART" id="SM00283">
    <property type="entry name" value="MA"/>
    <property type="match status" value="1"/>
</dbReference>
<accession>A0AA47EFY1</accession>
<dbReference type="AlphaFoldDB" id="A0AA47EFY1"/>
<protein>
    <submittedName>
        <fullName evidence="5">Methyl-accepting chemotaxis protein</fullName>
    </submittedName>
</protein>
<dbReference type="GO" id="GO:0016020">
    <property type="term" value="C:membrane"/>
    <property type="evidence" value="ECO:0007669"/>
    <property type="project" value="InterPro"/>
</dbReference>
<dbReference type="Proteomes" id="UP001164733">
    <property type="component" value="Chromosome"/>
</dbReference>
<evidence type="ECO:0000256" key="3">
    <source>
        <dbReference type="SAM" id="Coils"/>
    </source>
</evidence>
<evidence type="ECO:0000313" key="5">
    <source>
        <dbReference type="EMBL" id="WAG59355.1"/>
    </source>
</evidence>
<keyword evidence="1 2" id="KW-0807">Transducer</keyword>
<feature type="domain" description="Methyl-accepting transducer" evidence="4">
    <location>
        <begin position="118"/>
        <end position="283"/>
    </location>
</feature>